<protein>
    <submittedName>
        <fullName evidence="1">Uncharacterized protein</fullName>
    </submittedName>
</protein>
<organism evidence="1 2">
    <name type="scientific">Dreissena polymorpha</name>
    <name type="common">Zebra mussel</name>
    <name type="synonym">Mytilus polymorpha</name>
    <dbReference type="NCBI Taxonomy" id="45954"/>
    <lineage>
        <taxon>Eukaryota</taxon>
        <taxon>Metazoa</taxon>
        <taxon>Spiralia</taxon>
        <taxon>Lophotrochozoa</taxon>
        <taxon>Mollusca</taxon>
        <taxon>Bivalvia</taxon>
        <taxon>Autobranchia</taxon>
        <taxon>Heteroconchia</taxon>
        <taxon>Euheterodonta</taxon>
        <taxon>Imparidentia</taxon>
        <taxon>Neoheterodontei</taxon>
        <taxon>Myida</taxon>
        <taxon>Dreissenoidea</taxon>
        <taxon>Dreissenidae</taxon>
        <taxon>Dreissena</taxon>
    </lineage>
</organism>
<dbReference type="AlphaFoldDB" id="A0A9D3YVH8"/>
<dbReference type="Proteomes" id="UP000828390">
    <property type="component" value="Unassembled WGS sequence"/>
</dbReference>
<reference evidence="1" key="1">
    <citation type="journal article" date="2019" name="bioRxiv">
        <title>The Genome of the Zebra Mussel, Dreissena polymorpha: A Resource for Invasive Species Research.</title>
        <authorList>
            <person name="McCartney M.A."/>
            <person name="Auch B."/>
            <person name="Kono T."/>
            <person name="Mallez S."/>
            <person name="Zhang Y."/>
            <person name="Obille A."/>
            <person name="Becker A."/>
            <person name="Abrahante J.E."/>
            <person name="Garbe J."/>
            <person name="Badalamenti J.P."/>
            <person name="Herman A."/>
            <person name="Mangelson H."/>
            <person name="Liachko I."/>
            <person name="Sullivan S."/>
            <person name="Sone E.D."/>
            <person name="Koren S."/>
            <person name="Silverstein K.A.T."/>
            <person name="Beckman K.B."/>
            <person name="Gohl D.M."/>
        </authorList>
    </citation>
    <scope>NUCLEOTIDE SEQUENCE</scope>
    <source>
        <strain evidence="1">Duluth1</strain>
        <tissue evidence="1">Whole animal</tissue>
    </source>
</reference>
<evidence type="ECO:0000313" key="1">
    <source>
        <dbReference type="EMBL" id="KAH3707833.1"/>
    </source>
</evidence>
<proteinExistence type="predicted"/>
<gene>
    <name evidence="1" type="ORF">DPMN_067249</name>
</gene>
<sequence length="102" mass="11346">MPLPLGGHVFQPTQTIFKLVQDIIIMNLLTKFHDDRTINVASLVKNTPPPDIIVTNLLTKFHDDRTINVASRLKNAPPLGGYIFQPTGTIFNSSNISFGQIF</sequence>
<evidence type="ECO:0000313" key="2">
    <source>
        <dbReference type="Proteomes" id="UP000828390"/>
    </source>
</evidence>
<name>A0A9D3YVH8_DREPO</name>
<reference evidence="1" key="2">
    <citation type="submission" date="2020-11" db="EMBL/GenBank/DDBJ databases">
        <authorList>
            <person name="McCartney M.A."/>
            <person name="Auch B."/>
            <person name="Kono T."/>
            <person name="Mallez S."/>
            <person name="Becker A."/>
            <person name="Gohl D.M."/>
            <person name="Silverstein K.A.T."/>
            <person name="Koren S."/>
            <person name="Bechman K.B."/>
            <person name="Herman A."/>
            <person name="Abrahante J.E."/>
            <person name="Garbe J."/>
        </authorList>
    </citation>
    <scope>NUCLEOTIDE SEQUENCE</scope>
    <source>
        <strain evidence="1">Duluth1</strain>
        <tissue evidence="1">Whole animal</tissue>
    </source>
</reference>
<comment type="caution">
    <text evidence="1">The sequence shown here is derived from an EMBL/GenBank/DDBJ whole genome shotgun (WGS) entry which is preliminary data.</text>
</comment>
<accession>A0A9D3YVH8</accession>
<dbReference type="EMBL" id="JAIWYP010000014">
    <property type="protein sequence ID" value="KAH3707833.1"/>
    <property type="molecule type" value="Genomic_DNA"/>
</dbReference>
<keyword evidence="2" id="KW-1185">Reference proteome</keyword>